<dbReference type="PANTHER" id="PTHR43712">
    <property type="entry name" value="PUTATIVE (AFU_ORTHOLOGUE AFUA_4G14580)-RELATED"/>
    <property type="match status" value="1"/>
</dbReference>
<sequence length="275" mass="30546">MDQFIQSFESADPSACSNEAERTGVVDALFAAMRRFQQPYGRGFYYDVLAPTLQNLPAFLAETGYQHPAAASEGDQQRHGVPIQVPPAPLGRHLPHRDRGRGRAAARPGRAMVVDVGGGNGHGLEKFRLRHHQSWNDDDTTLSTGALVLQERPDVAEKLKDLDPAIAVQAHDFFTPQPVWGARVYLLHNILHDWTEENAIRILAKIVGAMEKGDYSRLLIHEYVFSPRQSHTWVTTHDLKMMASFSGKERAEAEFVELVSSVRKGGDSGPTPITF</sequence>
<dbReference type="GeneID" id="92096968"/>
<evidence type="ECO:0000256" key="4">
    <source>
        <dbReference type="SAM" id="MobiDB-lite"/>
    </source>
</evidence>
<keyword evidence="1" id="KW-0489">Methyltransferase</keyword>
<reference evidence="6 7" key="1">
    <citation type="submission" date="2023-01" db="EMBL/GenBank/DDBJ databases">
        <title>Analysis of 21 Apiospora genomes using comparative genomics revels a genus with tremendous synthesis potential of carbohydrate active enzymes and secondary metabolites.</title>
        <authorList>
            <person name="Sorensen T."/>
        </authorList>
    </citation>
    <scope>NUCLEOTIDE SEQUENCE [LARGE SCALE GENOMIC DNA]</scope>
    <source>
        <strain evidence="6 7">CBS 135458</strain>
    </source>
</reference>
<dbReference type="EMBL" id="JAQQWL010000011">
    <property type="protein sequence ID" value="KAK8050766.1"/>
    <property type="molecule type" value="Genomic_DNA"/>
</dbReference>
<evidence type="ECO:0000256" key="3">
    <source>
        <dbReference type="ARBA" id="ARBA00022691"/>
    </source>
</evidence>
<dbReference type="PANTHER" id="PTHR43712:SF1">
    <property type="entry name" value="HYPOTHETICAL O-METHYLTRANSFERASE (EUROFUNG)-RELATED"/>
    <property type="match status" value="1"/>
</dbReference>
<dbReference type="InterPro" id="IPR029063">
    <property type="entry name" value="SAM-dependent_MTases_sf"/>
</dbReference>
<dbReference type="InterPro" id="IPR016461">
    <property type="entry name" value="COMT-like"/>
</dbReference>
<organism evidence="6 7">
    <name type="scientific">Apiospora phragmitis</name>
    <dbReference type="NCBI Taxonomy" id="2905665"/>
    <lineage>
        <taxon>Eukaryota</taxon>
        <taxon>Fungi</taxon>
        <taxon>Dikarya</taxon>
        <taxon>Ascomycota</taxon>
        <taxon>Pezizomycotina</taxon>
        <taxon>Sordariomycetes</taxon>
        <taxon>Xylariomycetidae</taxon>
        <taxon>Amphisphaeriales</taxon>
        <taxon>Apiosporaceae</taxon>
        <taxon>Apiospora</taxon>
    </lineage>
</organism>
<keyword evidence="7" id="KW-1185">Reference proteome</keyword>
<feature type="region of interest" description="Disordered" evidence="4">
    <location>
        <begin position="86"/>
        <end position="107"/>
    </location>
</feature>
<proteinExistence type="predicted"/>
<evidence type="ECO:0000256" key="1">
    <source>
        <dbReference type="ARBA" id="ARBA00022603"/>
    </source>
</evidence>
<dbReference type="SUPFAM" id="SSF53335">
    <property type="entry name" value="S-adenosyl-L-methionine-dependent methyltransferases"/>
    <property type="match status" value="1"/>
</dbReference>
<keyword evidence="2" id="KW-0808">Transferase</keyword>
<feature type="compositionally biased region" description="Basic residues" evidence="4">
    <location>
        <begin position="93"/>
        <end position="104"/>
    </location>
</feature>
<keyword evidence="3" id="KW-0949">S-adenosyl-L-methionine</keyword>
<gene>
    <name evidence="6" type="ORF">PG994_012496</name>
</gene>
<evidence type="ECO:0000256" key="2">
    <source>
        <dbReference type="ARBA" id="ARBA00022679"/>
    </source>
</evidence>
<protein>
    <recommendedName>
        <fullName evidence="5">O-methyltransferase C-terminal domain-containing protein</fullName>
    </recommendedName>
</protein>
<evidence type="ECO:0000259" key="5">
    <source>
        <dbReference type="Pfam" id="PF00891"/>
    </source>
</evidence>
<dbReference type="Proteomes" id="UP001480595">
    <property type="component" value="Unassembled WGS sequence"/>
</dbReference>
<dbReference type="RefSeq" id="XP_066713015.1">
    <property type="nucleotide sequence ID" value="XM_066863905.1"/>
</dbReference>
<dbReference type="Pfam" id="PF00891">
    <property type="entry name" value="Methyltransf_2"/>
    <property type="match status" value="1"/>
</dbReference>
<dbReference type="Gene3D" id="3.40.50.150">
    <property type="entry name" value="Vaccinia Virus protein VP39"/>
    <property type="match status" value="1"/>
</dbReference>
<accession>A0ABR1TY28</accession>
<feature type="domain" description="O-methyltransferase C-terminal" evidence="5">
    <location>
        <begin position="113"/>
        <end position="261"/>
    </location>
</feature>
<evidence type="ECO:0000313" key="7">
    <source>
        <dbReference type="Proteomes" id="UP001480595"/>
    </source>
</evidence>
<dbReference type="InterPro" id="IPR001077">
    <property type="entry name" value="COMT_C"/>
</dbReference>
<name>A0ABR1TY28_9PEZI</name>
<comment type="caution">
    <text evidence="6">The sequence shown here is derived from an EMBL/GenBank/DDBJ whole genome shotgun (WGS) entry which is preliminary data.</text>
</comment>
<evidence type="ECO:0000313" key="6">
    <source>
        <dbReference type="EMBL" id="KAK8050766.1"/>
    </source>
</evidence>
<dbReference type="PROSITE" id="PS51683">
    <property type="entry name" value="SAM_OMT_II"/>
    <property type="match status" value="1"/>
</dbReference>